<name>A0A7I4Y619_HAECO</name>
<reference evidence="3" key="1">
    <citation type="submission" date="2020-12" db="UniProtKB">
        <authorList>
            <consortium name="WormBaseParasite"/>
        </authorList>
    </citation>
    <scope>IDENTIFICATION</scope>
    <source>
        <strain evidence="3">MHco3</strain>
    </source>
</reference>
<organism evidence="2 3">
    <name type="scientific">Haemonchus contortus</name>
    <name type="common">Barber pole worm</name>
    <dbReference type="NCBI Taxonomy" id="6289"/>
    <lineage>
        <taxon>Eukaryota</taxon>
        <taxon>Metazoa</taxon>
        <taxon>Ecdysozoa</taxon>
        <taxon>Nematoda</taxon>
        <taxon>Chromadorea</taxon>
        <taxon>Rhabditida</taxon>
        <taxon>Rhabditina</taxon>
        <taxon>Rhabditomorpha</taxon>
        <taxon>Strongyloidea</taxon>
        <taxon>Trichostrongylidae</taxon>
        <taxon>Haemonchus</taxon>
    </lineage>
</organism>
<dbReference type="InterPro" id="IPR000477">
    <property type="entry name" value="RT_dom"/>
</dbReference>
<dbReference type="CDD" id="cd01650">
    <property type="entry name" value="RT_nLTR_like"/>
    <property type="match status" value="1"/>
</dbReference>
<dbReference type="PANTHER" id="PTHR47027">
    <property type="entry name" value="REVERSE TRANSCRIPTASE DOMAIN-CONTAINING PROTEIN"/>
    <property type="match status" value="1"/>
</dbReference>
<proteinExistence type="predicted"/>
<dbReference type="SUPFAM" id="SSF56672">
    <property type="entry name" value="DNA/RNA polymerases"/>
    <property type="match status" value="1"/>
</dbReference>
<dbReference type="InterPro" id="IPR043502">
    <property type="entry name" value="DNA/RNA_pol_sf"/>
</dbReference>
<evidence type="ECO:0000259" key="1">
    <source>
        <dbReference type="PROSITE" id="PS50878"/>
    </source>
</evidence>
<dbReference type="PANTHER" id="PTHR47027:SF20">
    <property type="entry name" value="REVERSE TRANSCRIPTASE-LIKE PROTEIN WITH RNA-DIRECTED DNA POLYMERASE DOMAIN"/>
    <property type="match status" value="1"/>
</dbReference>
<dbReference type="Proteomes" id="UP000025227">
    <property type="component" value="Unplaced"/>
</dbReference>
<dbReference type="WBParaSite" id="HCON_00056010-00001">
    <property type="protein sequence ID" value="HCON_00056010-00001"/>
    <property type="gene ID" value="HCON_00056010"/>
</dbReference>
<dbReference type="Pfam" id="PF00078">
    <property type="entry name" value="RVT_1"/>
    <property type="match status" value="1"/>
</dbReference>
<dbReference type="InterPro" id="IPR043128">
    <property type="entry name" value="Rev_trsase/Diguanyl_cyclase"/>
</dbReference>
<feature type="domain" description="Reverse transcriptase" evidence="1">
    <location>
        <begin position="1"/>
        <end position="186"/>
    </location>
</feature>
<sequence>MVIEVCREFRMPLVLTFVNYEKAFDSVETNAILSALVDQGVDPPYIRTLADCSSRCSATVKLFQRPLPIPIGKGVRQGDTISPKLFTAALQWVMKSLDWDEKGIRVDGRFLSNLRFADGIVLFSSSIAEAETMLAELNKAGKKVGLRINQTKTKFMKNAWADVGQIKIDGTPIKETSSYVYLGRSMNMDNDMREELVRWQKAAWAAFRPLKEVTNHLPDPVRRANLFDSTVLTALCYGSETWVTSASTSKALNTSHRALERCLLRFDRLTQYRAGLRSSDMRRMSRLRDPVEYMKNAKFRWAGHIMRRDDDRWTRRTVDWAPIGFTRSKGGPAARWGDMLVDHVKQLRQQLNDSSHRRLRRIPNVPRMAIAKDRSEWFVAGART</sequence>
<dbReference type="Gene3D" id="3.30.70.270">
    <property type="match status" value="1"/>
</dbReference>
<evidence type="ECO:0000313" key="2">
    <source>
        <dbReference type="Proteomes" id="UP000025227"/>
    </source>
</evidence>
<dbReference type="PROSITE" id="PS50878">
    <property type="entry name" value="RT_POL"/>
    <property type="match status" value="1"/>
</dbReference>
<accession>A0A7I4Y619</accession>
<dbReference type="OMA" id="NVPRMAI"/>
<keyword evidence="2" id="KW-1185">Reference proteome</keyword>
<dbReference type="OrthoDB" id="5859497at2759"/>
<protein>
    <submittedName>
        <fullName evidence="3">Reverse transcriptase domain-containing protein</fullName>
    </submittedName>
</protein>
<evidence type="ECO:0000313" key="3">
    <source>
        <dbReference type="WBParaSite" id="HCON_00056010-00001"/>
    </source>
</evidence>
<dbReference type="AlphaFoldDB" id="A0A7I4Y619"/>